<dbReference type="Gene3D" id="3.30.559.10">
    <property type="entry name" value="Chloramphenicol acetyltransferase-like domain"/>
    <property type="match status" value="1"/>
</dbReference>
<dbReference type="InterPro" id="IPR036625">
    <property type="entry name" value="E3-bd_dom_sf"/>
</dbReference>
<dbReference type="InterPro" id="IPR023213">
    <property type="entry name" value="CAT-like_dom_sf"/>
</dbReference>
<reference evidence="7" key="2">
    <citation type="journal article" date="2014" name="ISME J.">
        <title>Microbial stratification in low pH oxic and suboxic macroscopic growths along an acid mine drainage.</title>
        <authorList>
            <person name="Mendez-Garcia C."/>
            <person name="Mesa V."/>
            <person name="Sprenger R.R."/>
            <person name="Richter M."/>
            <person name="Diez M.S."/>
            <person name="Solano J."/>
            <person name="Bargiela R."/>
            <person name="Golyshina O.V."/>
            <person name="Manteca A."/>
            <person name="Ramos J.L."/>
            <person name="Gallego J.R."/>
            <person name="Llorente I."/>
            <person name="Martins Dos Santos V.A."/>
            <person name="Jensen O.N."/>
            <person name="Pelaez A.I."/>
            <person name="Sanchez J."/>
            <person name="Ferrer M."/>
        </authorList>
    </citation>
    <scope>NUCLEOTIDE SEQUENCE</scope>
</reference>
<evidence type="ECO:0000259" key="6">
    <source>
        <dbReference type="PROSITE" id="PS51826"/>
    </source>
</evidence>
<dbReference type="Gene3D" id="4.10.320.10">
    <property type="entry name" value="E3-binding domain"/>
    <property type="match status" value="1"/>
</dbReference>
<dbReference type="SUPFAM" id="SSF47005">
    <property type="entry name" value="Peripheral subunit-binding domain of 2-oxo acid dehydrogenase complex"/>
    <property type="match status" value="1"/>
</dbReference>
<dbReference type="EMBL" id="AUZX01006678">
    <property type="protein sequence ID" value="EQD62937.1"/>
    <property type="molecule type" value="Genomic_DNA"/>
</dbReference>
<dbReference type="InterPro" id="IPR050743">
    <property type="entry name" value="2-oxoacid_DH_E2_comp"/>
</dbReference>
<name>T1AZF6_9ZZZZ</name>
<evidence type="ECO:0000256" key="2">
    <source>
        <dbReference type="ARBA" id="ARBA00007317"/>
    </source>
</evidence>
<feature type="domain" description="Peripheral subunit-binding (PSBD)" evidence="6">
    <location>
        <begin position="1"/>
        <end position="38"/>
    </location>
</feature>
<dbReference type="Pfam" id="PF02817">
    <property type="entry name" value="E3_binding"/>
    <property type="match status" value="1"/>
</dbReference>
<dbReference type="SUPFAM" id="SSF52777">
    <property type="entry name" value="CoA-dependent acyltransferases"/>
    <property type="match status" value="1"/>
</dbReference>
<evidence type="ECO:0000313" key="7">
    <source>
        <dbReference type="EMBL" id="EQD62937.1"/>
    </source>
</evidence>
<evidence type="ECO:0000256" key="1">
    <source>
        <dbReference type="ARBA" id="ARBA00001938"/>
    </source>
</evidence>
<dbReference type="InterPro" id="IPR004167">
    <property type="entry name" value="PSBD"/>
</dbReference>
<sequence length="136" mass="14507">MASPYLRRLAAERGIDLATVKGSGPGGRITEGDLTGTSAPRAEASAAAAPKAGPPGVPTLVAAGDDVIERVPIRGVRRAISEHMSQSVHTAAHFTYVEEIDVSELVRFRERMGRHVEKDGVKLSYLPFILKAHRGP</sequence>
<dbReference type="AlphaFoldDB" id="T1AZF6"/>
<organism evidence="7">
    <name type="scientific">mine drainage metagenome</name>
    <dbReference type="NCBI Taxonomy" id="410659"/>
    <lineage>
        <taxon>unclassified sequences</taxon>
        <taxon>metagenomes</taxon>
        <taxon>ecological metagenomes</taxon>
    </lineage>
</organism>
<feature type="region of interest" description="Disordered" evidence="5">
    <location>
        <begin position="22"/>
        <end position="56"/>
    </location>
</feature>
<dbReference type="GO" id="GO:0005737">
    <property type="term" value="C:cytoplasm"/>
    <property type="evidence" value="ECO:0007669"/>
    <property type="project" value="TreeGrafter"/>
</dbReference>
<dbReference type="PROSITE" id="PS51826">
    <property type="entry name" value="PSBD"/>
    <property type="match status" value="1"/>
</dbReference>
<keyword evidence="3" id="KW-0808">Transferase</keyword>
<dbReference type="PANTHER" id="PTHR43178:SF5">
    <property type="entry name" value="LIPOAMIDE ACYLTRANSFERASE COMPONENT OF BRANCHED-CHAIN ALPHA-KETO ACID DEHYDROGENASE COMPLEX, MITOCHONDRIAL"/>
    <property type="match status" value="1"/>
</dbReference>
<gene>
    <name evidence="7" type="ORF">B1A_09376</name>
</gene>
<accession>T1AZF6</accession>
<dbReference type="InterPro" id="IPR001078">
    <property type="entry name" value="2-oxoacid_DH_actylTfrase"/>
</dbReference>
<dbReference type="PANTHER" id="PTHR43178">
    <property type="entry name" value="DIHYDROLIPOAMIDE ACETYLTRANSFERASE COMPONENT OF PYRUVATE DEHYDROGENASE COMPLEX"/>
    <property type="match status" value="1"/>
</dbReference>
<evidence type="ECO:0000256" key="3">
    <source>
        <dbReference type="ARBA" id="ARBA00022679"/>
    </source>
</evidence>
<comment type="cofactor">
    <cofactor evidence="1">
        <name>(R)-lipoate</name>
        <dbReference type="ChEBI" id="CHEBI:83088"/>
    </cofactor>
</comment>
<evidence type="ECO:0000256" key="5">
    <source>
        <dbReference type="SAM" id="MobiDB-lite"/>
    </source>
</evidence>
<proteinExistence type="inferred from homology"/>
<comment type="similarity">
    <text evidence="2">Belongs to the 2-oxoacid dehydrogenase family.</text>
</comment>
<feature type="compositionally biased region" description="Low complexity" evidence="5">
    <location>
        <begin position="39"/>
        <end position="51"/>
    </location>
</feature>
<dbReference type="GO" id="GO:0016407">
    <property type="term" value="F:acetyltransferase activity"/>
    <property type="evidence" value="ECO:0007669"/>
    <property type="project" value="TreeGrafter"/>
</dbReference>
<feature type="non-terminal residue" evidence="7">
    <location>
        <position position="136"/>
    </location>
</feature>
<evidence type="ECO:0000256" key="4">
    <source>
        <dbReference type="ARBA" id="ARBA00023315"/>
    </source>
</evidence>
<dbReference type="GO" id="GO:0031405">
    <property type="term" value="F:lipoic acid binding"/>
    <property type="evidence" value="ECO:0007669"/>
    <property type="project" value="TreeGrafter"/>
</dbReference>
<dbReference type="Pfam" id="PF00198">
    <property type="entry name" value="2-oxoacid_dh"/>
    <property type="match status" value="1"/>
</dbReference>
<protein>
    <submittedName>
        <fullName evidence="7">Catalytic domain of component of various dehydrogenase complexes</fullName>
    </submittedName>
</protein>
<comment type="caution">
    <text evidence="7">The sequence shown here is derived from an EMBL/GenBank/DDBJ whole genome shotgun (WGS) entry which is preliminary data.</text>
</comment>
<keyword evidence="4" id="KW-0012">Acyltransferase</keyword>
<reference evidence="7" key="1">
    <citation type="submission" date="2013-08" db="EMBL/GenBank/DDBJ databases">
        <authorList>
            <person name="Mendez C."/>
            <person name="Richter M."/>
            <person name="Ferrer M."/>
            <person name="Sanchez J."/>
        </authorList>
    </citation>
    <scope>NUCLEOTIDE SEQUENCE</scope>
</reference>